<evidence type="ECO:0000313" key="2">
    <source>
        <dbReference type="Proteomes" id="UP000234681"/>
    </source>
</evidence>
<gene>
    <name evidence="1" type="ORF">rCG_28618</name>
</gene>
<sequence>MTGLPLGERILRGKRSEIFCWRGCFPFKKHSFASRTILRKENKSKTILKCVQSKQL</sequence>
<reference evidence="2" key="1">
    <citation type="submission" date="2005-09" db="EMBL/GenBank/DDBJ databases">
        <authorList>
            <person name="Mural R.J."/>
            <person name="Li P.W."/>
            <person name="Adams M.D."/>
            <person name="Amanatides P.G."/>
            <person name="Baden-Tillson H."/>
            <person name="Barnstead M."/>
            <person name="Chin S.H."/>
            <person name="Dew I."/>
            <person name="Evans C.A."/>
            <person name="Ferriera S."/>
            <person name="Flanigan M."/>
            <person name="Fosler C."/>
            <person name="Glodek A."/>
            <person name="Gu Z."/>
            <person name="Holt R.A."/>
            <person name="Jennings D."/>
            <person name="Kraft C.L."/>
            <person name="Lu F."/>
            <person name="Nguyen T."/>
            <person name="Nusskern D.R."/>
            <person name="Pfannkoch C.M."/>
            <person name="Sitter C."/>
            <person name="Sutton G.G."/>
            <person name="Venter J.C."/>
            <person name="Wang Z."/>
            <person name="Woodage T."/>
            <person name="Zheng X.H."/>
            <person name="Zhong F."/>
        </authorList>
    </citation>
    <scope>NUCLEOTIDE SEQUENCE [LARGE SCALE GENOMIC DNA]</scope>
    <source>
        <strain>BN</strain>
        <strain evidence="2">Sprague-Dawley</strain>
    </source>
</reference>
<dbReference type="EMBL" id="CH473952">
    <property type="protein sequence ID" value="EDL82166.1"/>
    <property type="molecule type" value="Genomic_DNA"/>
</dbReference>
<evidence type="ECO:0000313" key="1">
    <source>
        <dbReference type="EMBL" id="EDL82166.1"/>
    </source>
</evidence>
<name>A6HVN0_RAT</name>
<protein>
    <submittedName>
        <fullName evidence="1">RCG28618</fullName>
    </submittedName>
</protein>
<proteinExistence type="predicted"/>
<organism evidence="1 2">
    <name type="scientific">Rattus norvegicus</name>
    <name type="common">Rat</name>
    <dbReference type="NCBI Taxonomy" id="10116"/>
    <lineage>
        <taxon>Eukaryota</taxon>
        <taxon>Metazoa</taxon>
        <taxon>Chordata</taxon>
        <taxon>Craniata</taxon>
        <taxon>Vertebrata</taxon>
        <taxon>Euteleostomi</taxon>
        <taxon>Mammalia</taxon>
        <taxon>Eutheria</taxon>
        <taxon>Euarchontoglires</taxon>
        <taxon>Glires</taxon>
        <taxon>Rodentia</taxon>
        <taxon>Myomorpha</taxon>
        <taxon>Muroidea</taxon>
        <taxon>Muridae</taxon>
        <taxon>Murinae</taxon>
        <taxon>Rattus</taxon>
    </lineage>
</organism>
<dbReference type="Proteomes" id="UP000234681">
    <property type="component" value="Chromosome 2"/>
</dbReference>
<dbReference type="AlphaFoldDB" id="A6HVN0"/>
<accession>A6HVN0</accession>